<gene>
    <name evidence="12" type="ORF">TrCOL_g657</name>
</gene>
<feature type="compositionally biased region" description="Basic and acidic residues" evidence="9">
    <location>
        <begin position="742"/>
        <end position="758"/>
    </location>
</feature>
<evidence type="ECO:0000256" key="3">
    <source>
        <dbReference type="ARBA" id="ARBA00022692"/>
    </source>
</evidence>
<feature type="compositionally biased region" description="Basic and acidic residues" evidence="9">
    <location>
        <begin position="887"/>
        <end position="901"/>
    </location>
</feature>
<feature type="region of interest" description="Disordered" evidence="9">
    <location>
        <begin position="983"/>
        <end position="1044"/>
    </location>
</feature>
<keyword evidence="2" id="KW-0813">Transport</keyword>
<name>A0A9W7GJC0_9STRA</name>
<dbReference type="OrthoDB" id="421226at2759"/>
<sequence>MKKTDESEQIPEPEVGPIESRNSFGSGLQKIHQAAGSLSPKSWGARKHSTFMISGASPDEIADSKGDKPYHTFSDRRSSQSQKKRRNTFLTAAGQMKSPGSSSGDPNFPSKGITRKMSIAAAGSIRNVSHTLQAKQAARKDKKKQAENELAEQKKAEEKKQQDYQAMINKYKLRSVSVSVADEDNMEFRSNLLNSHAIKELHRKFIITGDNKYLKLWEMCIMILVMWQALYVPTVLSFEPVIGKGMWIFDRVVDIWFIIDFITQFNTARKNEEGILPKNRYEVAKAYIKSGTPRGAWFLIDLTASFPYDWATQDITKVFSYSFYVESLKDTSGGGDISGGVRIVKILRLPRLLRVLKIFRLLSGFKFFEKHQQAIKYSRYGHLLRLFNNLLYIVLLCHYGACIWYGIAGPSSGDHGWFQYECISIFQRCDDALRYNTTELQMECYERCDYPSMSQYALGQHFWVLYVTSYFAIIAMMTAGENLSPISISEKIASVFFILIGSIFMAIIFGEVAVLISNFYARQSKYQTKMEYLFESMKRMGLPPEIEKRVYSYYDYIHDTHGTLNGETTAFIPELSKKLAAEVLMYLRMDMIHKVPFFQNISPEVVQQLVLKLTLQVFLPKEYICVRGEVGDEMFFISDGDCEVTIPFKDMPQEKKDELVRQKLKERLLKQQGTRKQSTNFLTTIRRKSGTGDIGSHLKRNSTSHKGSASAKFLERSFADNGKSAREKMAAGRMASSTRNLSRKEDDPTLNRGTDGDASRSSSTISSNAVQAAQSSKTIQEVRKTSFVQLFKNRNRKSSAGEDAENDVEIDPEKEMVLATLKKGAHFGEIALILLTKRTANVRAKGFCELCGLNRDTYNKIVAVYIEDKKAMEDYILTKYGKHENVQETFDEEQKKKRDLPAFDMNENDDEDMEDPMSPQTKSRKLSPKGSNMRVMNELKEQTNSVERSVDKGIREMNNRLEKMMELQSSNRERMNDMATMMEKLRQLEDDIIARKKEEKEEKEDKKNEEARKTETEREEAQQDQAEDEPLLPGQMNVDDDGGG</sequence>
<keyword evidence="4 10" id="KW-1133">Transmembrane helix</keyword>
<evidence type="ECO:0000256" key="4">
    <source>
        <dbReference type="ARBA" id="ARBA00022989"/>
    </source>
</evidence>
<proteinExistence type="predicted"/>
<dbReference type="InterPro" id="IPR018490">
    <property type="entry name" value="cNMP-bd_dom_sf"/>
</dbReference>
<comment type="subcellular location">
    <subcellularLocation>
        <location evidence="1">Membrane</location>
        <topology evidence="1">Multi-pass membrane protein</topology>
    </subcellularLocation>
</comment>
<evidence type="ECO:0000256" key="8">
    <source>
        <dbReference type="ARBA" id="ARBA00023303"/>
    </source>
</evidence>
<feature type="domain" description="Cyclic nucleotide-binding" evidence="11">
    <location>
        <begin position="597"/>
        <end position="645"/>
    </location>
</feature>
<dbReference type="AlphaFoldDB" id="A0A9W7GJC0"/>
<feature type="compositionally biased region" description="Acidic residues" evidence="9">
    <location>
        <begin position="906"/>
        <end position="915"/>
    </location>
</feature>
<dbReference type="InterPro" id="IPR014710">
    <property type="entry name" value="RmlC-like_jellyroll"/>
</dbReference>
<evidence type="ECO:0000259" key="11">
    <source>
        <dbReference type="PROSITE" id="PS50042"/>
    </source>
</evidence>
<dbReference type="SUPFAM" id="SSF51206">
    <property type="entry name" value="cAMP-binding domain-like"/>
    <property type="match status" value="1"/>
</dbReference>
<dbReference type="PANTHER" id="PTHR45638">
    <property type="entry name" value="CYCLIC NUCLEOTIDE-GATED CATION CHANNEL SUBUNIT A"/>
    <property type="match status" value="1"/>
</dbReference>
<dbReference type="CDD" id="cd00038">
    <property type="entry name" value="CAP_ED"/>
    <property type="match status" value="2"/>
</dbReference>
<dbReference type="InterPro" id="IPR000595">
    <property type="entry name" value="cNMP-bd_dom"/>
</dbReference>
<accession>A0A9W7GJC0</accession>
<feature type="compositionally biased region" description="Basic and acidic residues" evidence="9">
    <location>
        <begin position="983"/>
        <end position="1021"/>
    </location>
</feature>
<dbReference type="PANTHER" id="PTHR45638:SF11">
    <property type="entry name" value="CYCLIC NUCLEOTIDE-GATED CATION CHANNEL SUBUNIT A"/>
    <property type="match status" value="1"/>
</dbReference>
<feature type="transmembrane region" description="Helical" evidence="10">
    <location>
        <begin position="461"/>
        <end position="480"/>
    </location>
</feature>
<dbReference type="InterPro" id="IPR050866">
    <property type="entry name" value="CNG_cation_channel"/>
</dbReference>
<dbReference type="Pfam" id="PF00027">
    <property type="entry name" value="cNMP_binding"/>
    <property type="match status" value="1"/>
</dbReference>
<keyword evidence="13" id="KW-1185">Reference proteome</keyword>
<dbReference type="Gene3D" id="2.60.120.10">
    <property type="entry name" value="Jelly Rolls"/>
    <property type="match status" value="2"/>
</dbReference>
<dbReference type="Gene3D" id="1.10.287.630">
    <property type="entry name" value="Helix hairpin bin"/>
    <property type="match status" value="1"/>
</dbReference>
<dbReference type="InterPro" id="IPR005821">
    <property type="entry name" value="Ion_trans_dom"/>
</dbReference>
<feature type="compositionally biased region" description="Basic and acidic residues" evidence="9">
    <location>
        <begin position="62"/>
        <end position="78"/>
    </location>
</feature>
<protein>
    <recommendedName>
        <fullName evidence="11">Cyclic nucleotide-binding domain-containing protein</fullName>
    </recommendedName>
</protein>
<feature type="domain" description="Cyclic nucleotide-binding" evidence="11">
    <location>
        <begin position="805"/>
        <end position="879"/>
    </location>
</feature>
<keyword evidence="7" id="KW-1071">Ligand-gated ion channel</keyword>
<keyword evidence="8" id="KW-0407">Ion channel</keyword>
<evidence type="ECO:0000256" key="2">
    <source>
        <dbReference type="ARBA" id="ARBA00022448"/>
    </source>
</evidence>
<evidence type="ECO:0000313" key="12">
    <source>
        <dbReference type="EMBL" id="GMI45949.1"/>
    </source>
</evidence>
<evidence type="ECO:0000256" key="5">
    <source>
        <dbReference type="ARBA" id="ARBA00023065"/>
    </source>
</evidence>
<dbReference type="GO" id="GO:0016020">
    <property type="term" value="C:membrane"/>
    <property type="evidence" value="ECO:0007669"/>
    <property type="project" value="UniProtKB-SubCell"/>
</dbReference>
<evidence type="ECO:0000256" key="1">
    <source>
        <dbReference type="ARBA" id="ARBA00004141"/>
    </source>
</evidence>
<comment type="caution">
    <text evidence="12">The sequence shown here is derived from an EMBL/GenBank/DDBJ whole genome shotgun (WGS) entry which is preliminary data.</text>
</comment>
<keyword evidence="5" id="KW-0406">Ion transport</keyword>
<feature type="compositionally biased region" description="Basic and acidic residues" evidence="9">
    <location>
        <begin position="713"/>
        <end position="730"/>
    </location>
</feature>
<dbReference type="Gene3D" id="1.10.287.70">
    <property type="match status" value="1"/>
</dbReference>
<feature type="region of interest" description="Disordered" evidence="9">
    <location>
        <begin position="1"/>
        <end position="112"/>
    </location>
</feature>
<feature type="compositionally biased region" description="Basic and acidic residues" evidence="9">
    <location>
        <begin position="144"/>
        <end position="161"/>
    </location>
</feature>
<feature type="region of interest" description="Disordered" evidence="9">
    <location>
        <begin position="138"/>
        <end position="161"/>
    </location>
</feature>
<feature type="region of interest" description="Disordered" evidence="9">
    <location>
        <begin position="887"/>
        <end position="932"/>
    </location>
</feature>
<dbReference type="InterPro" id="IPR018488">
    <property type="entry name" value="cNMP-bd_CS"/>
</dbReference>
<organism evidence="12 13">
    <name type="scientific">Triparma columacea</name>
    <dbReference type="NCBI Taxonomy" id="722753"/>
    <lineage>
        <taxon>Eukaryota</taxon>
        <taxon>Sar</taxon>
        <taxon>Stramenopiles</taxon>
        <taxon>Ochrophyta</taxon>
        <taxon>Bolidophyceae</taxon>
        <taxon>Parmales</taxon>
        <taxon>Triparmaceae</taxon>
        <taxon>Triparma</taxon>
    </lineage>
</organism>
<reference evidence="13" key="1">
    <citation type="journal article" date="2023" name="Commun. Biol.">
        <title>Genome analysis of Parmales, the sister group of diatoms, reveals the evolutionary specialization of diatoms from phago-mixotrophs to photoautotrophs.</title>
        <authorList>
            <person name="Ban H."/>
            <person name="Sato S."/>
            <person name="Yoshikawa S."/>
            <person name="Yamada K."/>
            <person name="Nakamura Y."/>
            <person name="Ichinomiya M."/>
            <person name="Sato N."/>
            <person name="Blanc-Mathieu R."/>
            <person name="Endo H."/>
            <person name="Kuwata A."/>
            <person name="Ogata H."/>
        </authorList>
    </citation>
    <scope>NUCLEOTIDE SEQUENCE [LARGE SCALE GENOMIC DNA]</scope>
</reference>
<dbReference type="Proteomes" id="UP001165065">
    <property type="component" value="Unassembled WGS sequence"/>
</dbReference>
<feature type="transmembrane region" description="Helical" evidence="10">
    <location>
        <begin position="386"/>
        <end position="407"/>
    </location>
</feature>
<feature type="transmembrane region" description="Helical" evidence="10">
    <location>
        <begin position="492"/>
        <end position="520"/>
    </location>
</feature>
<dbReference type="PROSITE" id="PS00888">
    <property type="entry name" value="CNMP_BINDING_1"/>
    <property type="match status" value="1"/>
</dbReference>
<evidence type="ECO:0000256" key="10">
    <source>
        <dbReference type="SAM" id="Phobius"/>
    </source>
</evidence>
<feature type="region of interest" description="Disordered" evidence="9">
    <location>
        <begin position="685"/>
        <end position="778"/>
    </location>
</feature>
<keyword evidence="6 10" id="KW-0472">Membrane</keyword>
<evidence type="ECO:0000256" key="6">
    <source>
        <dbReference type="ARBA" id="ARBA00023136"/>
    </source>
</evidence>
<dbReference type="GO" id="GO:0005221">
    <property type="term" value="F:intracellularly cyclic nucleotide-activated monoatomic cation channel activity"/>
    <property type="evidence" value="ECO:0007669"/>
    <property type="project" value="InterPro"/>
</dbReference>
<dbReference type="Pfam" id="PF00520">
    <property type="entry name" value="Ion_trans"/>
    <property type="match status" value="1"/>
</dbReference>
<dbReference type="EMBL" id="BRYA01000273">
    <property type="protein sequence ID" value="GMI45949.1"/>
    <property type="molecule type" value="Genomic_DNA"/>
</dbReference>
<feature type="compositionally biased region" description="Polar residues" evidence="9">
    <location>
        <begin position="768"/>
        <end position="778"/>
    </location>
</feature>
<dbReference type="PROSITE" id="PS50042">
    <property type="entry name" value="CNMP_BINDING_3"/>
    <property type="match status" value="2"/>
</dbReference>
<dbReference type="GO" id="GO:0044877">
    <property type="term" value="F:protein-containing complex binding"/>
    <property type="evidence" value="ECO:0007669"/>
    <property type="project" value="TreeGrafter"/>
</dbReference>
<dbReference type="PROSITE" id="PS00889">
    <property type="entry name" value="CNMP_BINDING_2"/>
    <property type="match status" value="1"/>
</dbReference>
<evidence type="ECO:0000256" key="9">
    <source>
        <dbReference type="SAM" id="MobiDB-lite"/>
    </source>
</evidence>
<evidence type="ECO:0000256" key="7">
    <source>
        <dbReference type="ARBA" id="ARBA00023286"/>
    </source>
</evidence>
<dbReference type="SUPFAM" id="SSF81324">
    <property type="entry name" value="Voltage-gated potassium channels"/>
    <property type="match status" value="1"/>
</dbReference>
<keyword evidence="3 10" id="KW-0812">Transmembrane</keyword>
<evidence type="ECO:0000313" key="13">
    <source>
        <dbReference type="Proteomes" id="UP001165065"/>
    </source>
</evidence>